<dbReference type="RefSeq" id="WP_203216350.1">
    <property type="nucleotide sequence ID" value="NZ_CP049945.1"/>
</dbReference>
<accession>A0ABX7ELY6</accession>
<dbReference type="Pfam" id="PF13602">
    <property type="entry name" value="ADH_zinc_N_2"/>
    <property type="match status" value="1"/>
</dbReference>
<dbReference type="PANTHER" id="PTHR48106">
    <property type="entry name" value="QUINONE OXIDOREDUCTASE PIG3-RELATED"/>
    <property type="match status" value="1"/>
</dbReference>
<dbReference type="InterPro" id="IPR020843">
    <property type="entry name" value="ER"/>
</dbReference>
<dbReference type="InterPro" id="IPR011032">
    <property type="entry name" value="GroES-like_sf"/>
</dbReference>
<dbReference type="SMART" id="SM00829">
    <property type="entry name" value="PKS_ER"/>
    <property type="match status" value="1"/>
</dbReference>
<dbReference type="Gene3D" id="3.90.180.10">
    <property type="entry name" value="Medium-chain alcohol dehydrogenases, catalytic domain"/>
    <property type="match status" value="1"/>
</dbReference>
<dbReference type="SUPFAM" id="SSF51735">
    <property type="entry name" value="NAD(P)-binding Rossmann-fold domains"/>
    <property type="match status" value="1"/>
</dbReference>
<feature type="domain" description="Enoyl reductase (ER)" evidence="3">
    <location>
        <begin position="11"/>
        <end position="326"/>
    </location>
</feature>
<evidence type="ECO:0000313" key="5">
    <source>
        <dbReference type="Proteomes" id="UP000596311"/>
    </source>
</evidence>
<dbReference type="Gene3D" id="3.40.50.720">
    <property type="entry name" value="NAD(P)-binding Rossmann-like Domain"/>
    <property type="match status" value="1"/>
</dbReference>
<dbReference type="InterPro" id="IPR013154">
    <property type="entry name" value="ADH-like_N"/>
</dbReference>
<organism evidence="4 5">
    <name type="scientific">Streptomyces koyangensis</name>
    <dbReference type="NCBI Taxonomy" id="188770"/>
    <lineage>
        <taxon>Bacteria</taxon>
        <taxon>Bacillati</taxon>
        <taxon>Actinomycetota</taxon>
        <taxon>Actinomycetes</taxon>
        <taxon>Kitasatosporales</taxon>
        <taxon>Streptomycetaceae</taxon>
        <taxon>Streptomyces</taxon>
        <taxon>Streptomyces aurantiacus group</taxon>
    </lineage>
</organism>
<dbReference type="PANTHER" id="PTHR48106:SF5">
    <property type="entry name" value="ZINC-CONTAINING ALCOHOL DEHYDROGENASE"/>
    <property type="match status" value="1"/>
</dbReference>
<dbReference type="EMBL" id="CP049945">
    <property type="protein sequence ID" value="QRF05833.1"/>
    <property type="molecule type" value="Genomic_DNA"/>
</dbReference>
<dbReference type="InterPro" id="IPR036291">
    <property type="entry name" value="NAD(P)-bd_dom_sf"/>
</dbReference>
<dbReference type="Proteomes" id="UP000596311">
    <property type="component" value="Chromosome"/>
</dbReference>
<proteinExistence type="predicted"/>
<keyword evidence="2" id="KW-0560">Oxidoreductase</keyword>
<dbReference type="SUPFAM" id="SSF50129">
    <property type="entry name" value="GroES-like"/>
    <property type="match status" value="1"/>
</dbReference>
<keyword evidence="5" id="KW-1185">Reference proteome</keyword>
<protein>
    <submittedName>
        <fullName evidence="4">Zinc-dependent alcohol dehydrogenase family protein</fullName>
    </submittedName>
</protein>
<evidence type="ECO:0000256" key="2">
    <source>
        <dbReference type="ARBA" id="ARBA00023002"/>
    </source>
</evidence>
<keyword evidence="1" id="KW-0521">NADP</keyword>
<dbReference type="Pfam" id="PF08240">
    <property type="entry name" value="ADH_N"/>
    <property type="match status" value="1"/>
</dbReference>
<evidence type="ECO:0000259" key="3">
    <source>
        <dbReference type="SMART" id="SM00829"/>
    </source>
</evidence>
<gene>
    <name evidence="4" type="ORF">G9U55_29205</name>
</gene>
<reference evidence="4 5" key="1">
    <citation type="submission" date="2020-03" db="EMBL/GenBank/DDBJ databases">
        <title>Genome mining and metabolic profiling illuminate the polycyclic tetramate macrolactams from Streptomyces koyangensis SCSIO 5802.</title>
        <authorList>
            <person name="Ding W."/>
        </authorList>
    </citation>
    <scope>NUCLEOTIDE SEQUENCE [LARGE SCALE GENOMIC DNA]</scope>
    <source>
        <strain evidence="4 5">SCSIO 5802</strain>
    </source>
</reference>
<evidence type="ECO:0000256" key="1">
    <source>
        <dbReference type="ARBA" id="ARBA00022857"/>
    </source>
</evidence>
<dbReference type="CDD" id="cd08268">
    <property type="entry name" value="MDR2"/>
    <property type="match status" value="1"/>
</dbReference>
<sequence>MARIVQFDTAGGPEVLELRETDPRSPGPGELRVRVDAIGLNRAEVMYREDAYFYPPTFPSGLGYEAAGVVEAVGDGVSRLAVGDPVSVLPTFLQTEYGTYGDSVLMPADAVVARPADLAPEKAAAVWMAYLTAYGALVEPGRVRPGDHVLITAASGSVGLAAIQTSLRIGAVPIATTRSAGKKARLLEAGAAHVIVTDEEDVPDRVEEITGGEGVATALDPVAGPGVDTLAEAISPGGELLVYGALDPRPTPLPNAQSFPALSTRTYAVFEITTDPARLARGVAYVDSGLAGGMVDPVIDTTFDLADIADAHRYMEGNSQIGKIVVTVPH</sequence>
<name>A0ABX7ELY6_9ACTN</name>
<evidence type="ECO:0000313" key="4">
    <source>
        <dbReference type="EMBL" id="QRF05833.1"/>
    </source>
</evidence>